<protein>
    <submittedName>
        <fullName evidence="9">NitT/TauT family transport system permease protein</fullName>
    </submittedName>
</protein>
<feature type="transmembrane region" description="Helical" evidence="7">
    <location>
        <begin position="30"/>
        <end position="50"/>
    </location>
</feature>
<evidence type="ECO:0000313" key="10">
    <source>
        <dbReference type="Proteomes" id="UP000294919"/>
    </source>
</evidence>
<feature type="transmembrane region" description="Helical" evidence="7">
    <location>
        <begin position="7"/>
        <end position="24"/>
    </location>
</feature>
<feature type="transmembrane region" description="Helical" evidence="7">
    <location>
        <begin position="117"/>
        <end position="139"/>
    </location>
</feature>
<feature type="transmembrane region" description="Helical" evidence="7">
    <location>
        <begin position="177"/>
        <end position="199"/>
    </location>
</feature>
<dbReference type="PANTHER" id="PTHR30151">
    <property type="entry name" value="ALKANE SULFONATE ABC TRANSPORTER-RELATED, MEMBRANE SUBUNIT"/>
    <property type="match status" value="1"/>
</dbReference>
<sequence length="305" mass="33913">MRRVLNITNILFVAIIGLELLLPAKRSSEIIYTQELIGIIIGIELLYSLNMIYKKDEKKRQSLGDITALVYGCILIWELLTTKLDILHNLLFPMPGEVVAVFLSEIPTLLDGLSSSLYLLTIGYTLALVTAIPLALIIGWRKRLFLAVNPLTKVLGPIPPIVYIPYAIAILPTFKSASIFIIFIGAFWPIFINTLNGTFNIDKRIIDSAKVLNVKEHTMLFKIILPGVLPSIISGTTVGLVLSFILLTSAEMIGASSGLGWYVKYFSDFADYPRVVVGIIFIGMVVTGITYCFDKIESQLLKWKN</sequence>
<gene>
    <name evidence="9" type="ORF">EV214_11762</name>
</gene>
<dbReference type="GO" id="GO:0055085">
    <property type="term" value="P:transmembrane transport"/>
    <property type="evidence" value="ECO:0007669"/>
    <property type="project" value="InterPro"/>
</dbReference>
<dbReference type="RefSeq" id="WP_132246109.1">
    <property type="nucleotide sequence ID" value="NZ_SLWV01000017.1"/>
</dbReference>
<keyword evidence="6 7" id="KW-0472">Membrane</keyword>
<proteinExistence type="inferred from homology"/>
<comment type="caution">
    <text evidence="9">The sequence shown here is derived from an EMBL/GenBank/DDBJ whole genome shotgun (WGS) entry which is preliminary data.</text>
</comment>
<feature type="transmembrane region" description="Helical" evidence="7">
    <location>
        <begin position="62"/>
        <end position="80"/>
    </location>
</feature>
<dbReference type="Gene3D" id="1.10.3720.10">
    <property type="entry name" value="MetI-like"/>
    <property type="match status" value="1"/>
</dbReference>
<feature type="transmembrane region" description="Helical" evidence="7">
    <location>
        <begin position="220"/>
        <end position="247"/>
    </location>
</feature>
<dbReference type="Pfam" id="PF00528">
    <property type="entry name" value="BPD_transp_1"/>
    <property type="match status" value="1"/>
</dbReference>
<feature type="transmembrane region" description="Helical" evidence="7">
    <location>
        <begin position="275"/>
        <end position="293"/>
    </location>
</feature>
<dbReference type="InterPro" id="IPR035906">
    <property type="entry name" value="MetI-like_sf"/>
</dbReference>
<dbReference type="GO" id="GO:0005886">
    <property type="term" value="C:plasma membrane"/>
    <property type="evidence" value="ECO:0007669"/>
    <property type="project" value="UniProtKB-SubCell"/>
</dbReference>
<dbReference type="EMBL" id="SLWV01000017">
    <property type="protein sequence ID" value="TCO72697.1"/>
    <property type="molecule type" value="Genomic_DNA"/>
</dbReference>
<dbReference type="PROSITE" id="PS50928">
    <property type="entry name" value="ABC_TM1"/>
    <property type="match status" value="1"/>
</dbReference>
<reference evidence="9 10" key="1">
    <citation type="submission" date="2019-03" db="EMBL/GenBank/DDBJ databases">
        <title>Genomic Encyclopedia of Type Strains, Phase IV (KMG-IV): sequencing the most valuable type-strain genomes for metagenomic binning, comparative biology and taxonomic classification.</title>
        <authorList>
            <person name="Goeker M."/>
        </authorList>
    </citation>
    <scope>NUCLEOTIDE SEQUENCE [LARGE SCALE GENOMIC DNA]</scope>
    <source>
        <strain evidence="9 10">DSM 102940</strain>
    </source>
</reference>
<comment type="subcellular location">
    <subcellularLocation>
        <location evidence="1 7">Cell membrane</location>
        <topology evidence="1 7">Multi-pass membrane protein</topology>
    </subcellularLocation>
</comment>
<name>A0A4R2KJT6_9FIRM</name>
<feature type="domain" description="ABC transmembrane type-1" evidence="8">
    <location>
        <begin position="113"/>
        <end position="293"/>
    </location>
</feature>
<keyword evidence="3" id="KW-1003">Cell membrane</keyword>
<evidence type="ECO:0000256" key="6">
    <source>
        <dbReference type="ARBA" id="ARBA00023136"/>
    </source>
</evidence>
<evidence type="ECO:0000256" key="7">
    <source>
        <dbReference type="RuleBase" id="RU363032"/>
    </source>
</evidence>
<dbReference type="OrthoDB" id="9796361at2"/>
<evidence type="ECO:0000256" key="2">
    <source>
        <dbReference type="ARBA" id="ARBA00022448"/>
    </source>
</evidence>
<dbReference type="InterPro" id="IPR000515">
    <property type="entry name" value="MetI-like"/>
</dbReference>
<keyword evidence="5 7" id="KW-1133">Transmembrane helix</keyword>
<dbReference type="CDD" id="cd06261">
    <property type="entry name" value="TM_PBP2"/>
    <property type="match status" value="1"/>
</dbReference>
<keyword evidence="2 7" id="KW-0813">Transport</keyword>
<dbReference type="AlphaFoldDB" id="A0A4R2KJT6"/>
<dbReference type="SUPFAM" id="SSF161098">
    <property type="entry name" value="MetI-like"/>
    <property type="match status" value="1"/>
</dbReference>
<dbReference type="Proteomes" id="UP000294919">
    <property type="component" value="Unassembled WGS sequence"/>
</dbReference>
<evidence type="ECO:0000256" key="4">
    <source>
        <dbReference type="ARBA" id="ARBA00022692"/>
    </source>
</evidence>
<evidence type="ECO:0000259" key="8">
    <source>
        <dbReference type="PROSITE" id="PS50928"/>
    </source>
</evidence>
<keyword evidence="10" id="KW-1185">Reference proteome</keyword>
<organism evidence="9 10">
    <name type="scientific">Marinisporobacter balticus</name>
    <dbReference type="NCBI Taxonomy" id="2018667"/>
    <lineage>
        <taxon>Bacteria</taxon>
        <taxon>Bacillati</taxon>
        <taxon>Bacillota</taxon>
        <taxon>Clostridia</taxon>
        <taxon>Peptostreptococcales</taxon>
        <taxon>Thermotaleaceae</taxon>
        <taxon>Marinisporobacter</taxon>
    </lineage>
</organism>
<feature type="transmembrane region" description="Helical" evidence="7">
    <location>
        <begin position="151"/>
        <end position="171"/>
    </location>
</feature>
<evidence type="ECO:0000256" key="5">
    <source>
        <dbReference type="ARBA" id="ARBA00022989"/>
    </source>
</evidence>
<keyword evidence="4 7" id="KW-0812">Transmembrane</keyword>
<accession>A0A4R2KJT6</accession>
<comment type="similarity">
    <text evidence="7">Belongs to the binding-protein-dependent transport system permease family.</text>
</comment>
<evidence type="ECO:0000256" key="1">
    <source>
        <dbReference type="ARBA" id="ARBA00004651"/>
    </source>
</evidence>
<evidence type="ECO:0000313" key="9">
    <source>
        <dbReference type="EMBL" id="TCO72697.1"/>
    </source>
</evidence>
<dbReference type="PANTHER" id="PTHR30151:SF0">
    <property type="entry name" value="ABC TRANSPORTER PERMEASE PROTEIN MJ0413-RELATED"/>
    <property type="match status" value="1"/>
</dbReference>
<evidence type="ECO:0000256" key="3">
    <source>
        <dbReference type="ARBA" id="ARBA00022475"/>
    </source>
</evidence>